<name>A0ABV6LYP3_9ACTN</name>
<dbReference type="PROSITE" id="PS00086">
    <property type="entry name" value="CYTOCHROME_P450"/>
    <property type="match status" value="1"/>
</dbReference>
<keyword evidence="2" id="KW-0560">Oxidoreductase</keyword>
<dbReference type="InterPro" id="IPR002397">
    <property type="entry name" value="Cyt_P450_B"/>
</dbReference>
<keyword evidence="2" id="KW-0349">Heme</keyword>
<dbReference type="Pfam" id="PF00067">
    <property type="entry name" value="p450"/>
    <property type="match status" value="1"/>
</dbReference>
<keyword evidence="4" id="KW-1185">Reference proteome</keyword>
<reference evidence="3 4" key="1">
    <citation type="submission" date="2024-09" db="EMBL/GenBank/DDBJ databases">
        <authorList>
            <person name="Sun Q."/>
            <person name="Mori K."/>
        </authorList>
    </citation>
    <scope>NUCLEOTIDE SEQUENCE [LARGE SCALE GENOMIC DNA]</scope>
    <source>
        <strain evidence="3 4">TBRC 3947</strain>
    </source>
</reference>
<dbReference type="PRINTS" id="PR00359">
    <property type="entry name" value="BP450"/>
</dbReference>
<proteinExistence type="inferred from homology"/>
<dbReference type="PANTHER" id="PTHR46696">
    <property type="entry name" value="P450, PUTATIVE (EUROFUNG)-RELATED"/>
    <property type="match status" value="1"/>
</dbReference>
<dbReference type="InterPro" id="IPR001128">
    <property type="entry name" value="Cyt_P450"/>
</dbReference>
<keyword evidence="2" id="KW-0408">Iron</keyword>
<accession>A0ABV6LYP3</accession>
<keyword evidence="2" id="KW-0503">Monooxygenase</keyword>
<evidence type="ECO:0000313" key="4">
    <source>
        <dbReference type="Proteomes" id="UP001589867"/>
    </source>
</evidence>
<dbReference type="InterPro" id="IPR017972">
    <property type="entry name" value="Cyt_P450_CS"/>
</dbReference>
<comment type="similarity">
    <text evidence="1 2">Belongs to the cytochrome P450 family.</text>
</comment>
<organism evidence="3 4">
    <name type="scientific">Phytohabitans kaempferiae</name>
    <dbReference type="NCBI Taxonomy" id="1620943"/>
    <lineage>
        <taxon>Bacteria</taxon>
        <taxon>Bacillati</taxon>
        <taxon>Actinomycetota</taxon>
        <taxon>Actinomycetes</taxon>
        <taxon>Micromonosporales</taxon>
        <taxon>Micromonosporaceae</taxon>
    </lineage>
</organism>
<evidence type="ECO:0000256" key="1">
    <source>
        <dbReference type="ARBA" id="ARBA00010617"/>
    </source>
</evidence>
<dbReference type="EMBL" id="JBHLUH010000009">
    <property type="protein sequence ID" value="MFC0527555.1"/>
    <property type="molecule type" value="Genomic_DNA"/>
</dbReference>
<keyword evidence="2" id="KW-0479">Metal-binding</keyword>
<gene>
    <name evidence="3" type="ORF">ACFFIA_07780</name>
</gene>
<dbReference type="RefSeq" id="WP_377247686.1">
    <property type="nucleotide sequence ID" value="NZ_JBHLUH010000009.1"/>
</dbReference>
<dbReference type="SUPFAM" id="SSF48264">
    <property type="entry name" value="Cytochrome P450"/>
    <property type="match status" value="1"/>
</dbReference>
<dbReference type="PANTHER" id="PTHR46696:SF4">
    <property type="entry name" value="BIOTIN BIOSYNTHESIS CYTOCHROME P450"/>
    <property type="match status" value="1"/>
</dbReference>
<sequence>MTDTVNPARAAANASPIAGQETRIHYDPFDYRVQEDPYPVYALMREHAPVYRNEERDFWALTRHADVLAGLSDPARFSSRNGISLEPELWGPNARQTSFFLSMDPPEHGLYRGLISSAFTPRKIAALEPRIRELARARLAALRDQPRFDFAADYAAAVPNDVLCEMLGIPAADWDRIRADTDDLNRRSDGSDDRGPASMAAALRLASYFADLVSGLRRRPGQDLVSTLIAAEVKGRKLTDAELMGFLFITISAGNESTGKTLGNAWYHASRHPDVRRAGLDSRPEAWALETLRYDSSSQMGARLLTETIVLHGTTIPANSRVALIHAAANRDRRVFPDPERYDLDRDTTRMLSFGHGPHFCLGAALGKLEMRIALDEIGALISDYEIDLPSVRRFHSPHQHGFETLPCEVTYRRTPRAPVG</sequence>
<evidence type="ECO:0000313" key="3">
    <source>
        <dbReference type="EMBL" id="MFC0527555.1"/>
    </source>
</evidence>
<comment type="caution">
    <text evidence="3">The sequence shown here is derived from an EMBL/GenBank/DDBJ whole genome shotgun (WGS) entry which is preliminary data.</text>
</comment>
<dbReference type="InterPro" id="IPR036396">
    <property type="entry name" value="Cyt_P450_sf"/>
</dbReference>
<dbReference type="Proteomes" id="UP001589867">
    <property type="component" value="Unassembled WGS sequence"/>
</dbReference>
<evidence type="ECO:0000256" key="2">
    <source>
        <dbReference type="RuleBase" id="RU000461"/>
    </source>
</evidence>
<dbReference type="Gene3D" id="1.10.630.10">
    <property type="entry name" value="Cytochrome P450"/>
    <property type="match status" value="1"/>
</dbReference>
<protein>
    <submittedName>
        <fullName evidence="3">Cytochrome P450</fullName>
    </submittedName>
</protein>